<dbReference type="InterPro" id="IPR036412">
    <property type="entry name" value="HAD-like_sf"/>
</dbReference>
<dbReference type="SFLD" id="SFLDG01129">
    <property type="entry name" value="C1.5:_HAD__Beta-PGM__Phosphata"/>
    <property type="match status" value="1"/>
</dbReference>
<dbReference type="InterPro" id="IPR023198">
    <property type="entry name" value="PGP-like_dom2"/>
</dbReference>
<dbReference type="EMBL" id="CP000463">
    <property type="protein sequence ID" value="ABJ06624.1"/>
    <property type="molecule type" value="Genomic_DNA"/>
</dbReference>
<protein>
    <submittedName>
        <fullName evidence="1">HAD-superfamily hydrolase, subfamily IA, variant 3</fullName>
    </submittedName>
</protein>
<dbReference type="InterPro" id="IPR044999">
    <property type="entry name" value="CbbY-like"/>
</dbReference>
<dbReference type="AlphaFoldDB" id="Q07N60"/>
<proteinExistence type="predicted"/>
<dbReference type="KEGG" id="rpe:RPE_2687"/>
<dbReference type="STRING" id="316055.RPE_2687"/>
<dbReference type="HOGENOM" id="CLU_045011_0_2_5"/>
<organism evidence="1">
    <name type="scientific">Rhodopseudomonas palustris (strain BisA53)</name>
    <dbReference type="NCBI Taxonomy" id="316055"/>
    <lineage>
        <taxon>Bacteria</taxon>
        <taxon>Pseudomonadati</taxon>
        <taxon>Pseudomonadota</taxon>
        <taxon>Alphaproteobacteria</taxon>
        <taxon>Hyphomicrobiales</taxon>
        <taxon>Nitrobacteraceae</taxon>
        <taxon>Rhodopseudomonas</taxon>
    </lineage>
</organism>
<dbReference type="PANTHER" id="PTHR42896">
    <property type="entry name" value="XYLULOSE-1,5-BISPHOSPHATE (XUBP) PHOSPHATASE"/>
    <property type="match status" value="1"/>
</dbReference>
<dbReference type="eggNOG" id="COG0637">
    <property type="taxonomic scope" value="Bacteria"/>
</dbReference>
<dbReference type="GO" id="GO:0016787">
    <property type="term" value="F:hydrolase activity"/>
    <property type="evidence" value="ECO:0007669"/>
    <property type="project" value="UniProtKB-KW"/>
</dbReference>
<sequence length="228" mass="24310">MISAIIFDVDGTLAETEEMHRRAFNVAFEQAGLDWRWDEALYRELLKVTGGKERILHFAESRTAMPREVAESQAPKLHAAKTAIYTGYVDSGATPLRPGVADFVEAADAAGIRFAIATTTSLPNVTALLGSGFGERWPALFPVIAAGDMVPRKKPAPDIFQLALQRLGIPAADCVAIEDSRNGVLSATGAGLRTIAVRSLYTSDDDVGGAIRVLPDCTGLTLELLAGL</sequence>
<dbReference type="Pfam" id="PF00702">
    <property type="entry name" value="Hydrolase"/>
    <property type="match status" value="1"/>
</dbReference>
<accession>Q07N60</accession>
<name>Q07N60_RHOP5</name>
<evidence type="ECO:0000313" key="1">
    <source>
        <dbReference type="EMBL" id="ABJ06624.1"/>
    </source>
</evidence>
<dbReference type="SUPFAM" id="SSF56784">
    <property type="entry name" value="HAD-like"/>
    <property type="match status" value="1"/>
</dbReference>
<reference evidence="1" key="1">
    <citation type="submission" date="2006-09" db="EMBL/GenBank/DDBJ databases">
        <title>Complete sequence of Rhodopseudomonas palustris BisA53.</title>
        <authorList>
            <consortium name="US DOE Joint Genome Institute"/>
            <person name="Copeland A."/>
            <person name="Lucas S."/>
            <person name="Lapidus A."/>
            <person name="Barry K."/>
            <person name="Detter J.C."/>
            <person name="Glavina del Rio T."/>
            <person name="Hammon N."/>
            <person name="Israni S."/>
            <person name="Dalin E."/>
            <person name="Tice H."/>
            <person name="Pitluck S."/>
            <person name="Chain P."/>
            <person name="Malfatti S."/>
            <person name="Shin M."/>
            <person name="Vergez L."/>
            <person name="Schmutz J."/>
            <person name="Larimer F."/>
            <person name="Land M."/>
            <person name="Hauser L."/>
            <person name="Pelletier D.A."/>
            <person name="Kyrpides N."/>
            <person name="Kim E."/>
            <person name="Harwood C.S."/>
            <person name="Oda Y."/>
            <person name="Richardson P."/>
        </authorList>
    </citation>
    <scope>NUCLEOTIDE SEQUENCE [LARGE SCALE GENOMIC DNA]</scope>
    <source>
        <strain evidence="1">BisA53</strain>
    </source>
</reference>
<dbReference type="Gene3D" id="1.10.150.240">
    <property type="entry name" value="Putative phosphatase, domain 2"/>
    <property type="match status" value="1"/>
</dbReference>
<dbReference type="NCBIfam" id="TIGR01509">
    <property type="entry name" value="HAD-SF-IA-v3"/>
    <property type="match status" value="1"/>
</dbReference>
<keyword evidence="1" id="KW-0378">Hydrolase</keyword>
<dbReference type="SFLD" id="SFLDS00003">
    <property type="entry name" value="Haloacid_Dehalogenase"/>
    <property type="match status" value="1"/>
</dbReference>
<dbReference type="OrthoDB" id="9782449at2"/>
<dbReference type="InterPro" id="IPR023214">
    <property type="entry name" value="HAD_sf"/>
</dbReference>
<dbReference type="Gene3D" id="3.40.50.1000">
    <property type="entry name" value="HAD superfamily/HAD-like"/>
    <property type="match status" value="1"/>
</dbReference>
<gene>
    <name evidence="1" type="ordered locus">RPE_2687</name>
</gene>
<dbReference type="PANTHER" id="PTHR42896:SF2">
    <property type="entry name" value="CBBY-LIKE PROTEIN"/>
    <property type="match status" value="1"/>
</dbReference>
<dbReference type="PRINTS" id="PR00413">
    <property type="entry name" value="HADHALOGNASE"/>
</dbReference>
<dbReference type="InterPro" id="IPR006439">
    <property type="entry name" value="HAD-SF_hydro_IA"/>
</dbReference>